<evidence type="ECO:0000256" key="1">
    <source>
        <dbReference type="ARBA" id="ARBA00004123"/>
    </source>
</evidence>
<feature type="compositionally biased region" description="Basic and acidic residues" evidence="11">
    <location>
        <begin position="475"/>
        <end position="492"/>
    </location>
</feature>
<evidence type="ECO:0000256" key="7">
    <source>
        <dbReference type="ARBA" id="ARBA00023163"/>
    </source>
</evidence>
<dbReference type="Pfam" id="PF00104">
    <property type="entry name" value="Hormone_recep"/>
    <property type="match status" value="1"/>
</dbReference>
<accession>A0A151WZF4</accession>
<keyword evidence="6 10" id="KW-0238">DNA-binding</keyword>
<evidence type="ECO:0000256" key="11">
    <source>
        <dbReference type="SAM" id="MobiDB-lite"/>
    </source>
</evidence>
<dbReference type="PANTHER" id="PTHR24083">
    <property type="entry name" value="NUCLEAR HORMONE RECEPTOR"/>
    <property type="match status" value="1"/>
</dbReference>
<proteinExistence type="inferred from homology"/>
<keyword evidence="3 10" id="KW-0863">Zinc-finger</keyword>
<feature type="region of interest" description="Disordered" evidence="11">
    <location>
        <begin position="459"/>
        <end position="518"/>
    </location>
</feature>
<feature type="domain" description="Nuclear receptor" evidence="12">
    <location>
        <begin position="8"/>
        <end position="83"/>
    </location>
</feature>
<dbReference type="PROSITE" id="PS51843">
    <property type="entry name" value="NR_LBD"/>
    <property type="match status" value="1"/>
</dbReference>
<dbReference type="CDD" id="cd07164">
    <property type="entry name" value="NR_DBD_PNR_like_1"/>
    <property type="match status" value="1"/>
</dbReference>
<dbReference type="GO" id="GO:0008270">
    <property type="term" value="F:zinc ion binding"/>
    <property type="evidence" value="ECO:0007669"/>
    <property type="project" value="UniProtKB-KW"/>
</dbReference>
<evidence type="ECO:0000256" key="4">
    <source>
        <dbReference type="ARBA" id="ARBA00022833"/>
    </source>
</evidence>
<evidence type="ECO:0000256" key="5">
    <source>
        <dbReference type="ARBA" id="ARBA00023015"/>
    </source>
</evidence>
<keyword evidence="5 10" id="KW-0805">Transcription regulation</keyword>
<dbReference type="SUPFAM" id="SSF48508">
    <property type="entry name" value="Nuclear receptor ligand-binding domain"/>
    <property type="match status" value="1"/>
</dbReference>
<dbReference type="FunFam" id="3.30.50.10:FF:000058">
    <property type="entry name" value="Nuclear Hormone Receptor family"/>
    <property type="match status" value="1"/>
</dbReference>
<protein>
    <submittedName>
        <fullName evidence="14">Nuclear receptor subfamily 2 group E member 1</fullName>
    </submittedName>
</protein>
<evidence type="ECO:0000256" key="9">
    <source>
        <dbReference type="ARBA" id="ARBA00023242"/>
    </source>
</evidence>
<dbReference type="InterPro" id="IPR000536">
    <property type="entry name" value="Nucl_hrmn_rcpt_lig-bd"/>
</dbReference>
<evidence type="ECO:0000259" key="12">
    <source>
        <dbReference type="PROSITE" id="PS51030"/>
    </source>
</evidence>
<dbReference type="InterPro" id="IPR050274">
    <property type="entry name" value="Nuclear_hormone_rcpt_NR2"/>
</dbReference>
<dbReference type="SMART" id="SM00430">
    <property type="entry name" value="HOLI"/>
    <property type="match status" value="1"/>
</dbReference>
<evidence type="ECO:0000259" key="13">
    <source>
        <dbReference type="PROSITE" id="PS51843"/>
    </source>
</evidence>
<dbReference type="InterPro" id="IPR001628">
    <property type="entry name" value="Znf_hrmn_rcpt"/>
</dbReference>
<keyword evidence="8 10" id="KW-0675">Receptor</keyword>
<organism evidence="14 15">
    <name type="scientific">Mycetomoellerius zeteki</name>
    <dbReference type="NCBI Taxonomy" id="64791"/>
    <lineage>
        <taxon>Eukaryota</taxon>
        <taxon>Metazoa</taxon>
        <taxon>Ecdysozoa</taxon>
        <taxon>Arthropoda</taxon>
        <taxon>Hexapoda</taxon>
        <taxon>Insecta</taxon>
        <taxon>Pterygota</taxon>
        <taxon>Neoptera</taxon>
        <taxon>Endopterygota</taxon>
        <taxon>Hymenoptera</taxon>
        <taxon>Apocrita</taxon>
        <taxon>Aculeata</taxon>
        <taxon>Formicoidea</taxon>
        <taxon>Formicidae</taxon>
        <taxon>Myrmicinae</taxon>
        <taxon>Mycetomoellerius</taxon>
    </lineage>
</organism>
<name>A0A151WZF4_9HYME</name>
<comment type="subcellular location">
    <subcellularLocation>
        <location evidence="1 10">Nucleus</location>
    </subcellularLocation>
</comment>
<reference evidence="14 15" key="1">
    <citation type="submission" date="2015-09" db="EMBL/GenBank/DDBJ databases">
        <title>Trachymyrmex zeteki WGS genome.</title>
        <authorList>
            <person name="Nygaard S."/>
            <person name="Hu H."/>
            <person name="Boomsma J."/>
            <person name="Zhang G."/>
        </authorList>
    </citation>
    <scope>NUCLEOTIDE SEQUENCE [LARGE SCALE GENOMIC DNA]</scope>
    <source>
        <strain evidence="14">Tzet28-1</strain>
        <tissue evidence="14">Whole body</tissue>
    </source>
</reference>
<dbReference type="InterPro" id="IPR001723">
    <property type="entry name" value="Nuclear_hrmn_rcpt"/>
</dbReference>
<feature type="domain" description="NR LBD" evidence="13">
    <location>
        <begin position="178"/>
        <end position="406"/>
    </location>
</feature>
<keyword evidence="7 10" id="KW-0804">Transcription</keyword>
<dbReference type="GO" id="GO:0005634">
    <property type="term" value="C:nucleus"/>
    <property type="evidence" value="ECO:0007669"/>
    <property type="project" value="UniProtKB-SubCell"/>
</dbReference>
<dbReference type="PROSITE" id="PS51030">
    <property type="entry name" value="NUCLEAR_REC_DBD_2"/>
    <property type="match status" value="1"/>
</dbReference>
<feature type="compositionally biased region" description="Basic residues" evidence="11">
    <location>
        <begin position="493"/>
        <end position="508"/>
    </location>
</feature>
<evidence type="ECO:0000256" key="6">
    <source>
        <dbReference type="ARBA" id="ARBA00023125"/>
    </source>
</evidence>
<evidence type="ECO:0000313" key="14">
    <source>
        <dbReference type="EMBL" id="KYQ53273.1"/>
    </source>
</evidence>
<keyword evidence="15" id="KW-1185">Reference proteome</keyword>
<evidence type="ECO:0000256" key="8">
    <source>
        <dbReference type="ARBA" id="ARBA00023170"/>
    </source>
</evidence>
<dbReference type="GO" id="GO:0043565">
    <property type="term" value="F:sequence-specific DNA binding"/>
    <property type="evidence" value="ECO:0007669"/>
    <property type="project" value="InterPro"/>
</dbReference>
<dbReference type="Proteomes" id="UP000075809">
    <property type="component" value="Unassembled WGS sequence"/>
</dbReference>
<evidence type="ECO:0000256" key="3">
    <source>
        <dbReference type="ARBA" id="ARBA00022771"/>
    </source>
</evidence>
<dbReference type="Gene3D" id="3.30.50.10">
    <property type="entry name" value="Erythroid Transcription Factor GATA-1, subunit A"/>
    <property type="match status" value="1"/>
</dbReference>
<evidence type="ECO:0000256" key="10">
    <source>
        <dbReference type="RuleBase" id="RU004334"/>
    </source>
</evidence>
<dbReference type="SMART" id="SM00399">
    <property type="entry name" value="ZnF_C4"/>
    <property type="match status" value="1"/>
</dbReference>
<dbReference type="STRING" id="64791.A0A151WZF4"/>
<dbReference type="Pfam" id="PF00105">
    <property type="entry name" value="zf-C4"/>
    <property type="match status" value="1"/>
</dbReference>
<evidence type="ECO:0000313" key="15">
    <source>
        <dbReference type="Proteomes" id="UP000075809"/>
    </source>
</evidence>
<keyword evidence="4 10" id="KW-0862">Zinc</keyword>
<comment type="similarity">
    <text evidence="10">Belongs to the nuclear hormone receptor family.</text>
</comment>
<dbReference type="PRINTS" id="PR00047">
    <property type="entry name" value="STROIDFINGER"/>
</dbReference>
<dbReference type="AlphaFoldDB" id="A0A151WZF4"/>
<dbReference type="PRINTS" id="PR00398">
    <property type="entry name" value="STRDHORMONER"/>
</dbReference>
<dbReference type="PROSITE" id="PS00031">
    <property type="entry name" value="NUCLEAR_REC_DBD_1"/>
    <property type="match status" value="1"/>
</dbReference>
<dbReference type="EMBL" id="KQ982638">
    <property type="protein sequence ID" value="KYQ53273.1"/>
    <property type="molecule type" value="Genomic_DNA"/>
</dbReference>
<dbReference type="Gene3D" id="1.10.565.10">
    <property type="entry name" value="Retinoid X Receptor"/>
    <property type="match status" value="1"/>
</dbReference>
<evidence type="ECO:0000256" key="2">
    <source>
        <dbReference type="ARBA" id="ARBA00022723"/>
    </source>
</evidence>
<keyword evidence="9 10" id="KW-0539">Nucleus</keyword>
<gene>
    <name evidence="14" type="ORF">ALC60_07561</name>
</gene>
<sequence length="545" mass="61672">MDENGRGETLCKVCGDKASGKHYGVPSCDGCRGFFKRSIRRNLDYVCKENGRCIVDVSRRNQCQACRFTKCLQVNMKRDAVQHERAPRSTSSLVAAARRTSSGLYTGIPNVYHPANSTYHPLLYPALFPFKPTVPTFAPSVAHFLPRPSPESLSMTTAKEDEVTSSEEAATVDVRIESKEELVSTRLAPPIITSVSSEYTMQGLSLLPTENIYEFAAKLLFFAIRWARSIHSFLQLPYRDQTILLEESWSELFVLTAAQWNFSVDETTLVSMDLPTERREVLLDKARRLRELLAKCAALRVDHSEYACLKAIVLFKAEREGGEGKGKQPKAANRNRDRELFVHIYFKHQVVTYDSACNRKTRRDVNEKFSSSSSSVSGREKEGLVLSFVSARRYMGARKISRAGERSRLCASAQQVHAGCTLVARSRPVRSWGGSKKGVEKDERSDGIKCMVKEGIQQAKRARDRHAPSATIHVRKTEEGERKRERERDRKGWKDKKNKRNRPRCTVKRARDAPQDDVLPPVSLFISRTCSQSNLWQEVESSLAE</sequence>
<keyword evidence="2 10" id="KW-0479">Metal-binding</keyword>
<dbReference type="InterPro" id="IPR035500">
    <property type="entry name" value="NHR-like_dom_sf"/>
</dbReference>
<dbReference type="InterPro" id="IPR013088">
    <property type="entry name" value="Znf_NHR/GATA"/>
</dbReference>
<dbReference type="SUPFAM" id="SSF57716">
    <property type="entry name" value="Glucocorticoid receptor-like (DNA-binding domain)"/>
    <property type="match status" value="1"/>
</dbReference>
<dbReference type="GO" id="GO:0003700">
    <property type="term" value="F:DNA-binding transcription factor activity"/>
    <property type="evidence" value="ECO:0007669"/>
    <property type="project" value="InterPro"/>
</dbReference>